<feature type="domain" description="ChsH2 rubredoxin-like zinc ribbon" evidence="2">
    <location>
        <begin position="23"/>
        <end position="56"/>
    </location>
</feature>
<dbReference type="InterPro" id="IPR012340">
    <property type="entry name" value="NA-bd_OB-fold"/>
</dbReference>
<dbReference type="InterPro" id="IPR002878">
    <property type="entry name" value="ChsH2_C"/>
</dbReference>
<feature type="domain" description="ChsH2 C-terminal OB-fold" evidence="1">
    <location>
        <begin position="60"/>
        <end position="123"/>
    </location>
</feature>
<dbReference type="InterPro" id="IPR052513">
    <property type="entry name" value="Thioester_dehydratase-like"/>
</dbReference>
<evidence type="ECO:0000259" key="2">
    <source>
        <dbReference type="Pfam" id="PF12172"/>
    </source>
</evidence>
<gene>
    <name evidence="3" type="ORF">PQR66_13855</name>
</gene>
<protein>
    <submittedName>
        <fullName evidence="3">Zn-ribbon domain-containing OB-fold protein</fullName>
    </submittedName>
</protein>
<dbReference type="RefSeq" id="WP_408328656.1">
    <property type="nucleotide sequence ID" value="NZ_JAQQFH010000007.1"/>
</dbReference>
<evidence type="ECO:0000313" key="4">
    <source>
        <dbReference type="Proteomes" id="UP001629249"/>
    </source>
</evidence>
<dbReference type="EMBL" id="JAQQFN010000009">
    <property type="protein sequence ID" value="MFL9884124.1"/>
    <property type="molecule type" value="Genomic_DNA"/>
</dbReference>
<dbReference type="Pfam" id="PF01796">
    <property type="entry name" value="OB_ChsH2_C"/>
    <property type="match status" value="1"/>
</dbReference>
<evidence type="ECO:0000259" key="1">
    <source>
        <dbReference type="Pfam" id="PF01796"/>
    </source>
</evidence>
<dbReference type="Gene3D" id="6.10.30.10">
    <property type="match status" value="1"/>
</dbReference>
<proteinExistence type="predicted"/>
<name>A0ABW8ZLJ8_9BURK</name>
<reference evidence="3 4" key="1">
    <citation type="journal article" date="2024" name="Chem. Sci.">
        <title>Discovery of megapolipeptins by genome mining of a Burkholderiales bacteria collection.</title>
        <authorList>
            <person name="Paulo B.S."/>
            <person name="Recchia M.J.J."/>
            <person name="Lee S."/>
            <person name="Fergusson C.H."/>
            <person name="Romanowski S.B."/>
            <person name="Hernandez A."/>
            <person name="Krull N."/>
            <person name="Liu D.Y."/>
            <person name="Cavanagh H."/>
            <person name="Bos A."/>
            <person name="Gray C.A."/>
            <person name="Murphy B.T."/>
            <person name="Linington R.G."/>
            <person name="Eustaquio A.S."/>
        </authorList>
    </citation>
    <scope>NUCLEOTIDE SEQUENCE [LARGE SCALE GENOMIC DNA]</scope>
    <source>
        <strain evidence="3 4">RL16-012-BIC-B</strain>
    </source>
</reference>
<dbReference type="PANTHER" id="PTHR34075">
    <property type="entry name" value="BLR3430 PROTEIN"/>
    <property type="match status" value="1"/>
</dbReference>
<dbReference type="Proteomes" id="UP001629249">
    <property type="component" value="Unassembled WGS sequence"/>
</dbReference>
<dbReference type="PANTHER" id="PTHR34075:SF5">
    <property type="entry name" value="BLR3430 PROTEIN"/>
    <property type="match status" value="1"/>
</dbReference>
<evidence type="ECO:0000313" key="3">
    <source>
        <dbReference type="EMBL" id="MFL9884124.1"/>
    </source>
</evidence>
<comment type="caution">
    <text evidence="3">The sequence shown here is derived from an EMBL/GenBank/DDBJ whole genome shotgun (WGS) entry which is preliminary data.</text>
</comment>
<dbReference type="Pfam" id="PF12172">
    <property type="entry name" value="zf-ChsH2"/>
    <property type="match status" value="1"/>
</dbReference>
<organism evidence="3 4">
    <name type="scientific">Paraburkholderia agricolaris</name>
    <dbReference type="NCBI Taxonomy" id="2152888"/>
    <lineage>
        <taxon>Bacteria</taxon>
        <taxon>Pseudomonadati</taxon>
        <taxon>Pseudomonadota</taxon>
        <taxon>Betaproteobacteria</taxon>
        <taxon>Burkholderiales</taxon>
        <taxon>Burkholderiaceae</taxon>
        <taxon>Paraburkholderia</taxon>
    </lineage>
</organism>
<sequence>MIESYEGLVVPGPITTHISAPFWAAAREGELALQQCDACAQYFFYPRAFCPHCWSERTTWRRASGEGVIKSFSIIHRPGHFAWTEAAPYVIALIELKEGPTMLSQMAGVGIETVEVGQFVQVSCTQVGQHILPFFRLQTGSIGSTAGSNEA</sequence>
<dbReference type="InterPro" id="IPR022002">
    <property type="entry name" value="ChsH2_Znr"/>
</dbReference>
<keyword evidence="4" id="KW-1185">Reference proteome</keyword>
<accession>A0ABW8ZLJ8</accession>
<dbReference type="SUPFAM" id="SSF50249">
    <property type="entry name" value="Nucleic acid-binding proteins"/>
    <property type="match status" value="1"/>
</dbReference>